<accession>A0A9P1C2G2</accession>
<comment type="caution">
    <text evidence="2">The sequence shown here is derived from an EMBL/GenBank/DDBJ whole genome shotgun (WGS) entry which is preliminary data.</text>
</comment>
<evidence type="ECO:0000256" key="1">
    <source>
        <dbReference type="SAM" id="MobiDB-lite"/>
    </source>
</evidence>
<evidence type="ECO:0000313" key="2">
    <source>
        <dbReference type="EMBL" id="CAI3983487.1"/>
    </source>
</evidence>
<gene>
    <name evidence="2" type="ORF">C1SCF055_LOCUS11096</name>
</gene>
<dbReference type="EMBL" id="CAMXCT010000807">
    <property type="protein sequence ID" value="CAI3983487.1"/>
    <property type="molecule type" value="Genomic_DNA"/>
</dbReference>
<dbReference type="EMBL" id="CAMXCT030000807">
    <property type="protein sequence ID" value="CAL4770799.1"/>
    <property type="molecule type" value="Genomic_DNA"/>
</dbReference>
<reference evidence="2" key="1">
    <citation type="submission" date="2022-10" db="EMBL/GenBank/DDBJ databases">
        <authorList>
            <person name="Chen Y."/>
            <person name="Dougan E. K."/>
            <person name="Chan C."/>
            <person name="Rhodes N."/>
            <person name="Thang M."/>
        </authorList>
    </citation>
    <scope>NUCLEOTIDE SEQUENCE</scope>
</reference>
<name>A0A9P1C2G2_9DINO</name>
<dbReference type="Proteomes" id="UP001152797">
    <property type="component" value="Unassembled WGS sequence"/>
</dbReference>
<dbReference type="OrthoDB" id="432405at2759"/>
<proteinExistence type="predicted"/>
<sequence>MTKNEYDVLELYAGQQRLVKLAKGLKMKTAAMDRDFDTLGDNKSKNNAMDMNTSGGFVLSCVMVLRAKWGAFLGLLGVVCSTFVRQVWKDPLQGGWICTQRDTVDEEPSVLELLLSMPTGDCWDDAELWTVYEYCRGSRHLQLPPAYRAVLFQLEGSNRAMSEMPDPDPEAMQAELERLEALERQMREAQEAQAGQDEVPPSPPPPRAAAELGSGGAGPTEFANPEDETQPGQLHGVESLDESRKSHMMGEQSVDEHAAPSPMQPATPPGHLEKILRTPPSQVDGVGCLNARDDGNPNFKRPAGDVDDPELYVAMSVPPEVLSDKAIYMRINRVFKRRQDGTYILDDKWNKAWNDVDGGGRDEIYSMFEKVGYQRDRFIKRCKAITERISEESSEIEGEWLTVGDMQKMEFSETKIKGVMRYCETRLSKYGEGMMYWTEIRSRGKTKRHVSKEISEWEEEVGKDCGHDVPTDAPELEWGFMEGNKQEQTPAAPGLLLDKATEEADTAPVQVESEDVKREMDKLQFPQVEGDTAPSALVPKACGSIQKQVGKLEAMMETCKSVGRLTPLQERILDTKLFFGWDMEDPMIKLENNH</sequence>
<organism evidence="2">
    <name type="scientific">Cladocopium goreaui</name>
    <dbReference type="NCBI Taxonomy" id="2562237"/>
    <lineage>
        <taxon>Eukaryota</taxon>
        <taxon>Sar</taxon>
        <taxon>Alveolata</taxon>
        <taxon>Dinophyceae</taxon>
        <taxon>Suessiales</taxon>
        <taxon>Symbiodiniaceae</taxon>
        <taxon>Cladocopium</taxon>
    </lineage>
</organism>
<reference evidence="3" key="2">
    <citation type="submission" date="2024-04" db="EMBL/GenBank/DDBJ databases">
        <authorList>
            <person name="Chen Y."/>
            <person name="Shah S."/>
            <person name="Dougan E. K."/>
            <person name="Thang M."/>
            <person name="Chan C."/>
        </authorList>
    </citation>
    <scope>NUCLEOTIDE SEQUENCE [LARGE SCALE GENOMIC DNA]</scope>
</reference>
<dbReference type="EMBL" id="CAMXCT020000807">
    <property type="protein sequence ID" value="CAL1136862.1"/>
    <property type="molecule type" value="Genomic_DNA"/>
</dbReference>
<evidence type="ECO:0000313" key="3">
    <source>
        <dbReference type="EMBL" id="CAL1136862.1"/>
    </source>
</evidence>
<feature type="region of interest" description="Disordered" evidence="1">
    <location>
        <begin position="187"/>
        <end position="304"/>
    </location>
</feature>
<keyword evidence="4" id="KW-1185">Reference proteome</keyword>
<dbReference type="AlphaFoldDB" id="A0A9P1C2G2"/>
<evidence type="ECO:0000313" key="4">
    <source>
        <dbReference type="Proteomes" id="UP001152797"/>
    </source>
</evidence>
<protein>
    <submittedName>
        <fullName evidence="2">Uncharacterized protein</fullName>
    </submittedName>
</protein>